<feature type="domain" description="TLDc" evidence="5">
    <location>
        <begin position="333"/>
        <end position="498"/>
    </location>
</feature>
<evidence type="ECO:0000313" key="7">
    <source>
        <dbReference type="Proteomes" id="UP000002899"/>
    </source>
</evidence>
<dbReference type="AlphaFoldDB" id="A0A0K3AV68"/>
<dbReference type="GeneID" id="24425529"/>
<reference evidence="6 7" key="2">
    <citation type="journal article" date="2013" name="PLoS ONE">
        <title>Whole genome mapping and re-organization of the nuclear and mitochondrial genomes of Babesia microti isolates.</title>
        <authorList>
            <person name="Cornillot E."/>
            <person name="Dassouli A."/>
            <person name="Garg A."/>
            <person name="Pachikara N."/>
            <person name="Randazzo S."/>
            <person name="Depoix D."/>
            <person name="Carcy B."/>
            <person name="Delbecq S."/>
            <person name="Frutos R."/>
            <person name="Silva J.C."/>
            <person name="Sutton R."/>
            <person name="Krause P.J."/>
            <person name="Mamoun C.B."/>
        </authorList>
    </citation>
    <scope>NUCLEOTIDE SEQUENCE [LARGE SCALE GENOMIC DNA]</scope>
    <source>
        <strain evidence="6 7">RI</strain>
    </source>
</reference>
<proteinExistence type="inferred from homology"/>
<reference evidence="6 7" key="3">
    <citation type="journal article" date="2016" name="Sci. Rep.">
        <title>Genome-wide diversity and gene expression profiling of Babesia microti isolates identify polymorphic genes that mediate host-pathogen interactions.</title>
        <authorList>
            <person name="Silva J.C."/>
            <person name="Cornillot E."/>
            <person name="McCracken C."/>
            <person name="Usmani-Brown S."/>
            <person name="Dwivedi A."/>
            <person name="Ifeonu O.O."/>
            <person name="Crabtree J."/>
            <person name="Gotia H.T."/>
            <person name="Virji A.Z."/>
            <person name="Reynes C."/>
            <person name="Colinge J."/>
            <person name="Kumar V."/>
            <person name="Lawres L."/>
            <person name="Pazzi J.E."/>
            <person name="Pablo J.V."/>
            <person name="Hung C."/>
            <person name="Brancato J."/>
            <person name="Kumari P."/>
            <person name="Orvis J."/>
            <person name="Tretina K."/>
            <person name="Chibucos M."/>
            <person name="Ott S."/>
            <person name="Sadzewicz L."/>
            <person name="Sengamalay N."/>
            <person name="Shetty A.C."/>
            <person name="Su Q."/>
            <person name="Tallon L."/>
            <person name="Fraser C.M."/>
            <person name="Frutos R."/>
            <person name="Molina D.M."/>
            <person name="Krause P.J."/>
            <person name="Ben Mamoun C."/>
        </authorList>
    </citation>
    <scope>NUCLEOTIDE SEQUENCE [LARGE SCALE GENOMIC DNA]</scope>
    <source>
        <strain evidence="6 7">RI</strain>
    </source>
</reference>
<dbReference type="SMART" id="SM00584">
    <property type="entry name" value="TLDc"/>
    <property type="match status" value="1"/>
</dbReference>
<dbReference type="GO" id="GO:0005739">
    <property type="term" value="C:mitochondrion"/>
    <property type="evidence" value="ECO:0007669"/>
    <property type="project" value="UniProtKB-SubCell"/>
</dbReference>
<keyword evidence="7" id="KW-1185">Reference proteome</keyword>
<dbReference type="OrthoDB" id="26679at2759"/>
<organism evidence="6 7">
    <name type="scientific">Babesia microti (strain RI)</name>
    <dbReference type="NCBI Taxonomy" id="1133968"/>
    <lineage>
        <taxon>Eukaryota</taxon>
        <taxon>Sar</taxon>
        <taxon>Alveolata</taxon>
        <taxon>Apicomplexa</taxon>
        <taxon>Aconoidasida</taxon>
        <taxon>Piroplasmida</taxon>
        <taxon>Babesiidae</taxon>
        <taxon>Babesia</taxon>
    </lineage>
</organism>
<dbReference type="RefSeq" id="XP_012649492.1">
    <property type="nucleotide sequence ID" value="XM_012794038.1"/>
</dbReference>
<dbReference type="InterPro" id="IPR006571">
    <property type="entry name" value="TLDc_dom"/>
</dbReference>
<comment type="subcellular location">
    <subcellularLocation>
        <location evidence="1">Mitochondrion</location>
    </subcellularLocation>
</comment>
<evidence type="ECO:0000256" key="1">
    <source>
        <dbReference type="ARBA" id="ARBA00004173"/>
    </source>
</evidence>
<dbReference type="EMBL" id="LN871598">
    <property type="protein sequence ID" value="CTQ41481.1"/>
    <property type="molecule type" value="Genomic_DNA"/>
</dbReference>
<accession>A0A0K3AV68</accession>
<dbReference type="PROSITE" id="PS51886">
    <property type="entry name" value="TLDC"/>
    <property type="match status" value="1"/>
</dbReference>
<evidence type="ECO:0000256" key="4">
    <source>
        <dbReference type="ARBA" id="ARBA00040604"/>
    </source>
</evidence>
<evidence type="ECO:0000256" key="2">
    <source>
        <dbReference type="ARBA" id="ARBA00009540"/>
    </source>
</evidence>
<dbReference type="Pfam" id="PF07534">
    <property type="entry name" value="TLD"/>
    <property type="match status" value="1"/>
</dbReference>
<comment type="similarity">
    <text evidence="2">Belongs to the OXR1 family.</text>
</comment>
<dbReference type="PANTHER" id="PTHR23354">
    <property type="entry name" value="NUCLEOLAR PROTEIN 7/ESTROGEN RECEPTOR COACTIVATOR-RELATED"/>
    <property type="match status" value="1"/>
</dbReference>
<sequence length="500" mass="56186">MAHFPLKKGIIKAAIQPYLNDTVSSTTACASGSDSTTNVNRVEPKKKWKDSILFSSKCEYCIFESPISGLLTLTRDCLIFEPDERDATVMDSGAGNYQVYIDICSIYECACINAPIHSSFLEDYDERINLKAFLQVLIKNSDLPDSFKYHSFTNAKDGVNAEERFITKSAQKIYGVGAAIYSKLTQIASYVNSTSDSKNEELPHADLIEFIDPSSENFPIAQSEIINIHDERKTPQYQTFSDPIYVLFGFFDIDLVRRLTVLIMNLLDNNKLQSSSCCVKRVTRLSHSSNSLLQFWLNENRMPSGWLTSHSAKVYQAESARIATAIDTSFDSDIFTLEMVDQLQEFLPPDCAIRNWKRCFSTSTDGVSSLTLYRNLEGMGPCIIAIQDTSGAVFGCFIDQLISSNHYYGTPQIFIYKFNPIGSTDVVNVYYPSSHGRCFVFSNETRIAIGGDDYGKSALTIDKDFYRGSSDYCGIFKNPPLVDSGEFLIKHFEVWAFIDI</sequence>
<name>A0A0K3AV68_BABMR</name>
<reference evidence="6 7" key="1">
    <citation type="journal article" date="2012" name="Nucleic Acids Res.">
        <title>Sequencing of the smallest Apicomplexan genome from the human pathogen Babesia microti.</title>
        <authorList>
            <person name="Cornillot E."/>
            <person name="Hadj-Kaddour K."/>
            <person name="Dassouli A."/>
            <person name="Noel B."/>
            <person name="Ranwez V."/>
            <person name="Vacherie B."/>
            <person name="Augagneur Y."/>
            <person name="Bres V."/>
            <person name="Duclos A."/>
            <person name="Randazzo S."/>
            <person name="Carcy B."/>
            <person name="Debierre-Grockiego F."/>
            <person name="Delbecq S."/>
            <person name="Moubri-Menage K."/>
            <person name="Shams-Eldin H."/>
            <person name="Usmani-Brown S."/>
            <person name="Bringaud F."/>
            <person name="Wincker P."/>
            <person name="Vivares C.P."/>
            <person name="Schwarz R.T."/>
            <person name="Schetters T.P."/>
            <person name="Krause P.J."/>
            <person name="Gorenflot A."/>
            <person name="Berry V."/>
            <person name="Barbe V."/>
            <person name="Ben Mamoun C."/>
        </authorList>
    </citation>
    <scope>NUCLEOTIDE SEQUENCE [LARGE SCALE GENOMIC DNA]</scope>
    <source>
        <strain evidence="6 7">RI</strain>
    </source>
</reference>
<dbReference type="OMA" id="NCIIVIE"/>
<protein>
    <recommendedName>
        <fullName evidence="4">Oxidation resistance protein 1</fullName>
    </recommendedName>
</protein>
<dbReference type="Proteomes" id="UP000002899">
    <property type="component" value="Chromosome III"/>
</dbReference>
<dbReference type="KEGG" id="bmic:BMR1_03g04410"/>
<keyword evidence="3" id="KW-0496">Mitochondrion</keyword>
<evidence type="ECO:0000259" key="5">
    <source>
        <dbReference type="PROSITE" id="PS51886"/>
    </source>
</evidence>
<dbReference type="PANTHER" id="PTHR23354:SF62">
    <property type="entry name" value="MUSTARD, ISOFORM V"/>
    <property type="match status" value="1"/>
</dbReference>
<evidence type="ECO:0000313" key="6">
    <source>
        <dbReference type="EMBL" id="CTQ41481.1"/>
    </source>
</evidence>
<evidence type="ECO:0000256" key="3">
    <source>
        <dbReference type="ARBA" id="ARBA00023128"/>
    </source>
</evidence>
<dbReference type="VEuPathDB" id="PiroplasmaDB:BMR1_03g04410"/>